<dbReference type="STRING" id="1160497.A0A1L9VQ03"/>
<gene>
    <name evidence="1" type="ORF">ASPGLDRAFT_145975</name>
</gene>
<dbReference type="OrthoDB" id="2107640at2759"/>
<dbReference type="Proteomes" id="UP000184300">
    <property type="component" value="Unassembled WGS sequence"/>
</dbReference>
<evidence type="ECO:0000313" key="1">
    <source>
        <dbReference type="EMBL" id="OJJ85995.1"/>
    </source>
</evidence>
<organism evidence="1 2">
    <name type="scientific">Aspergillus glaucus CBS 516.65</name>
    <dbReference type="NCBI Taxonomy" id="1160497"/>
    <lineage>
        <taxon>Eukaryota</taxon>
        <taxon>Fungi</taxon>
        <taxon>Dikarya</taxon>
        <taxon>Ascomycota</taxon>
        <taxon>Pezizomycotina</taxon>
        <taxon>Eurotiomycetes</taxon>
        <taxon>Eurotiomycetidae</taxon>
        <taxon>Eurotiales</taxon>
        <taxon>Aspergillaceae</taxon>
        <taxon>Aspergillus</taxon>
        <taxon>Aspergillus subgen. Aspergillus</taxon>
    </lineage>
</organism>
<protein>
    <submittedName>
        <fullName evidence="1">Uncharacterized protein</fullName>
    </submittedName>
</protein>
<sequence length="582" mass="65422">MTSFLFPATTASQGLRMRRTYGTVYTDIVRASSDAIDALSLYRRLIFAEGPGAENVGFAAFDAHVGDTSCQLRACMLLDLTRQHKEWAAAGSGHVTWLDSYIEKLRKVHENGREVLAKLTFNRIHPEKLGIGAEEDTPTGILNHLGWSEPEIPGCPEGLYPNLLEASSNGFGFQHSYERTKGLSLGAIGEFSVAVVQVGQPAEKKKPRAKAYVSPLLDNNSTDAAAAWDPVDTRILVRFLVYSFVLSKYKTFRQFKHTVGGRLHPEAAICEGDFMVHDVWEKSVCDYKYSKAPRRINQEFRALQTWISELSCAWLCHIAKESTASPGIGSLMVQTLQNSSKNLMCIPTYVGYLAIRERWGKYGDSLILVDRHFCNDGYHSNFFLATLKLESTNAGSESGRPQHCLPLKHQVSWKIERISKDWLLNHPEQNMPHIIVMGNSIDGSDEDYMRANTTSQRHDKPDCHHNEEHVLKFLAHDHDRLALSFFAQHRHYAFDLNGQNGEDGNALHEHAVVAEHMDHFFPELARKWSDSNNEADEMGTAGASLHMFGWQHAFTETKGRIAKMVSEARDTLPIAAPLRKLM</sequence>
<dbReference type="EMBL" id="KV878893">
    <property type="protein sequence ID" value="OJJ85995.1"/>
    <property type="molecule type" value="Genomic_DNA"/>
</dbReference>
<keyword evidence="2" id="KW-1185">Reference proteome</keyword>
<dbReference type="AlphaFoldDB" id="A0A1L9VQ03"/>
<evidence type="ECO:0000313" key="2">
    <source>
        <dbReference type="Proteomes" id="UP000184300"/>
    </source>
</evidence>
<accession>A0A1L9VQ03</accession>
<dbReference type="RefSeq" id="XP_022402689.1">
    <property type="nucleotide sequence ID" value="XM_022541870.1"/>
</dbReference>
<name>A0A1L9VQ03_ASPGL</name>
<reference evidence="2" key="1">
    <citation type="journal article" date="2017" name="Genome Biol.">
        <title>Comparative genomics reveals high biological diversity and specific adaptations in the industrially and medically important fungal genus Aspergillus.</title>
        <authorList>
            <person name="de Vries R.P."/>
            <person name="Riley R."/>
            <person name="Wiebenga A."/>
            <person name="Aguilar-Osorio G."/>
            <person name="Amillis S."/>
            <person name="Uchima C.A."/>
            <person name="Anderluh G."/>
            <person name="Asadollahi M."/>
            <person name="Askin M."/>
            <person name="Barry K."/>
            <person name="Battaglia E."/>
            <person name="Bayram O."/>
            <person name="Benocci T."/>
            <person name="Braus-Stromeyer S.A."/>
            <person name="Caldana C."/>
            <person name="Canovas D."/>
            <person name="Cerqueira G.C."/>
            <person name="Chen F."/>
            <person name="Chen W."/>
            <person name="Choi C."/>
            <person name="Clum A."/>
            <person name="Dos Santos R.A."/>
            <person name="Damasio A.R."/>
            <person name="Diallinas G."/>
            <person name="Emri T."/>
            <person name="Fekete E."/>
            <person name="Flipphi M."/>
            <person name="Freyberg S."/>
            <person name="Gallo A."/>
            <person name="Gournas C."/>
            <person name="Habgood R."/>
            <person name="Hainaut M."/>
            <person name="Harispe M.L."/>
            <person name="Henrissat B."/>
            <person name="Hilden K.S."/>
            <person name="Hope R."/>
            <person name="Hossain A."/>
            <person name="Karabika E."/>
            <person name="Karaffa L."/>
            <person name="Karanyi Z."/>
            <person name="Krasevec N."/>
            <person name="Kuo A."/>
            <person name="Kusch H."/>
            <person name="LaButti K."/>
            <person name="Lagendijk E.L."/>
            <person name="Lapidus A."/>
            <person name="Levasseur A."/>
            <person name="Lindquist E."/>
            <person name="Lipzen A."/>
            <person name="Logrieco A.F."/>
            <person name="MacCabe A."/>
            <person name="Maekelae M.R."/>
            <person name="Malavazi I."/>
            <person name="Melin P."/>
            <person name="Meyer V."/>
            <person name="Mielnichuk N."/>
            <person name="Miskei M."/>
            <person name="Molnar A.P."/>
            <person name="Mule G."/>
            <person name="Ngan C.Y."/>
            <person name="Orejas M."/>
            <person name="Orosz E."/>
            <person name="Ouedraogo J.P."/>
            <person name="Overkamp K.M."/>
            <person name="Park H.-S."/>
            <person name="Perrone G."/>
            <person name="Piumi F."/>
            <person name="Punt P.J."/>
            <person name="Ram A.F."/>
            <person name="Ramon A."/>
            <person name="Rauscher S."/>
            <person name="Record E."/>
            <person name="Riano-Pachon D.M."/>
            <person name="Robert V."/>
            <person name="Roehrig J."/>
            <person name="Ruller R."/>
            <person name="Salamov A."/>
            <person name="Salih N.S."/>
            <person name="Samson R.A."/>
            <person name="Sandor E."/>
            <person name="Sanguinetti M."/>
            <person name="Schuetze T."/>
            <person name="Sepcic K."/>
            <person name="Shelest E."/>
            <person name="Sherlock G."/>
            <person name="Sophianopoulou V."/>
            <person name="Squina F.M."/>
            <person name="Sun H."/>
            <person name="Susca A."/>
            <person name="Todd R.B."/>
            <person name="Tsang A."/>
            <person name="Unkles S.E."/>
            <person name="van de Wiele N."/>
            <person name="van Rossen-Uffink D."/>
            <person name="Oliveira J.V."/>
            <person name="Vesth T.C."/>
            <person name="Visser J."/>
            <person name="Yu J.-H."/>
            <person name="Zhou M."/>
            <person name="Andersen M.R."/>
            <person name="Archer D.B."/>
            <person name="Baker S.E."/>
            <person name="Benoit I."/>
            <person name="Brakhage A.A."/>
            <person name="Braus G.H."/>
            <person name="Fischer R."/>
            <person name="Frisvad J.C."/>
            <person name="Goldman G.H."/>
            <person name="Houbraken J."/>
            <person name="Oakley B."/>
            <person name="Pocsi I."/>
            <person name="Scazzocchio C."/>
            <person name="Seiboth B."/>
            <person name="vanKuyk P.A."/>
            <person name="Wortman J."/>
            <person name="Dyer P.S."/>
            <person name="Grigoriev I.V."/>
        </authorList>
    </citation>
    <scope>NUCLEOTIDE SEQUENCE [LARGE SCALE GENOMIC DNA]</scope>
    <source>
        <strain evidence="2">CBS 516.65</strain>
    </source>
</reference>
<proteinExistence type="predicted"/>
<dbReference type="GeneID" id="34458131"/>
<dbReference type="VEuPathDB" id="FungiDB:ASPGLDRAFT_145975"/>